<dbReference type="InterPro" id="IPR016181">
    <property type="entry name" value="Acyl_CoA_acyltransferase"/>
</dbReference>
<protein>
    <recommendedName>
        <fullName evidence="5">aralkylamine N-acetyltransferase</fullName>
        <ecNumber evidence="5">2.3.1.87</ecNumber>
    </recommendedName>
</protein>
<keyword evidence="15" id="KW-1185">Reference proteome</keyword>
<gene>
    <name evidence="14" type="ORF">L9F63_003459</name>
</gene>
<evidence type="ECO:0000256" key="5">
    <source>
        <dbReference type="ARBA" id="ARBA00039114"/>
    </source>
</evidence>
<name>A0AAD8E9L1_DIPPU</name>
<comment type="catalytic activity">
    <reaction evidence="10">
        <text>serotonin + (9Z)-octadecenoyl-CoA = N-(9Z-octadecenoyl)-serotonin + CoA + H(+)</text>
        <dbReference type="Rhea" id="RHEA:51392"/>
        <dbReference type="ChEBI" id="CHEBI:15378"/>
        <dbReference type="ChEBI" id="CHEBI:57287"/>
        <dbReference type="ChEBI" id="CHEBI:57387"/>
        <dbReference type="ChEBI" id="CHEBI:134064"/>
        <dbReference type="ChEBI" id="CHEBI:350546"/>
    </reaction>
    <physiologicalReaction direction="left-to-right" evidence="10">
        <dbReference type="Rhea" id="RHEA:51393"/>
    </physiologicalReaction>
</comment>
<evidence type="ECO:0000256" key="6">
    <source>
        <dbReference type="ARBA" id="ARBA00050189"/>
    </source>
</evidence>
<keyword evidence="2" id="KW-0012">Acyltransferase</keyword>
<evidence type="ECO:0000256" key="12">
    <source>
        <dbReference type="ARBA" id="ARBA00052335"/>
    </source>
</evidence>
<comment type="similarity">
    <text evidence="4">Belongs to the acetyltransferase family. AANAT subfamily.</text>
</comment>
<comment type="caution">
    <text evidence="14">The sequence shown here is derived from an EMBL/GenBank/DDBJ whole genome shotgun (WGS) entry which is preliminary data.</text>
</comment>
<evidence type="ECO:0000256" key="2">
    <source>
        <dbReference type="ARBA" id="ARBA00023315"/>
    </source>
</evidence>
<evidence type="ECO:0000256" key="3">
    <source>
        <dbReference type="ARBA" id="ARBA00037926"/>
    </source>
</evidence>
<dbReference type="EMBL" id="JASPKZ010007818">
    <property type="protein sequence ID" value="KAJ9582193.1"/>
    <property type="molecule type" value="Genomic_DNA"/>
</dbReference>
<reference evidence="14" key="2">
    <citation type="submission" date="2023-05" db="EMBL/GenBank/DDBJ databases">
        <authorList>
            <person name="Fouks B."/>
        </authorList>
    </citation>
    <scope>NUCLEOTIDE SEQUENCE</scope>
    <source>
        <strain evidence="14">Stay&amp;Tobe</strain>
        <tissue evidence="14">Testes</tissue>
    </source>
</reference>
<evidence type="ECO:0000256" key="9">
    <source>
        <dbReference type="ARBA" id="ARBA00051711"/>
    </source>
</evidence>
<evidence type="ECO:0000256" key="11">
    <source>
        <dbReference type="ARBA" id="ARBA00052178"/>
    </source>
</evidence>
<comment type="catalytic activity">
    <reaction evidence="7">
        <text>serotonin + octadecanoyl-CoA = N-octadecanoyl-serotonin + CoA + H(+)</text>
        <dbReference type="Rhea" id="RHEA:51400"/>
        <dbReference type="ChEBI" id="CHEBI:15378"/>
        <dbReference type="ChEBI" id="CHEBI:57287"/>
        <dbReference type="ChEBI" id="CHEBI:57394"/>
        <dbReference type="ChEBI" id="CHEBI:134065"/>
        <dbReference type="ChEBI" id="CHEBI:350546"/>
    </reaction>
    <physiologicalReaction direction="left-to-right" evidence="7">
        <dbReference type="Rhea" id="RHEA:51401"/>
    </physiologicalReaction>
</comment>
<comment type="catalytic activity">
    <reaction evidence="6">
        <text>dopamine + (9Z)-octadecenoyl-CoA = N-(9Z-octadecanoyl)-dopamine + CoA + H(+)</text>
        <dbReference type="Rhea" id="RHEA:51380"/>
        <dbReference type="ChEBI" id="CHEBI:15378"/>
        <dbReference type="ChEBI" id="CHEBI:31883"/>
        <dbReference type="ChEBI" id="CHEBI:57287"/>
        <dbReference type="ChEBI" id="CHEBI:57387"/>
        <dbReference type="ChEBI" id="CHEBI:59905"/>
    </reaction>
    <physiologicalReaction direction="left-to-right" evidence="6">
        <dbReference type="Rhea" id="RHEA:51381"/>
    </physiologicalReaction>
</comment>
<evidence type="ECO:0000313" key="14">
    <source>
        <dbReference type="EMBL" id="KAJ9582193.1"/>
    </source>
</evidence>
<dbReference type="FunFam" id="3.40.630.30:FF:000046">
    <property type="entry name" value="Dopamine N-acetyltransferase"/>
    <property type="match status" value="1"/>
</dbReference>
<reference evidence="14" key="1">
    <citation type="journal article" date="2023" name="IScience">
        <title>Live-bearing cockroach genome reveals convergent evolutionary mechanisms linked to viviparity in insects and beyond.</title>
        <authorList>
            <person name="Fouks B."/>
            <person name="Harrison M.C."/>
            <person name="Mikhailova A.A."/>
            <person name="Marchal E."/>
            <person name="English S."/>
            <person name="Carruthers M."/>
            <person name="Jennings E.C."/>
            <person name="Chiamaka E.L."/>
            <person name="Frigard R.A."/>
            <person name="Pippel M."/>
            <person name="Attardo G.M."/>
            <person name="Benoit J.B."/>
            <person name="Bornberg-Bauer E."/>
            <person name="Tobe S.S."/>
        </authorList>
    </citation>
    <scope>NUCLEOTIDE SEQUENCE</scope>
    <source>
        <strain evidence="14">Stay&amp;Tobe</strain>
    </source>
</reference>
<evidence type="ECO:0000256" key="7">
    <source>
        <dbReference type="ARBA" id="ARBA00050849"/>
    </source>
</evidence>
<dbReference type="PANTHER" id="PTHR20905:SF1">
    <property type="entry name" value="AT07410P-RELATED"/>
    <property type="match status" value="1"/>
</dbReference>
<comment type="catalytic activity">
    <reaction evidence="12">
        <text>dopamine + hexadecanoyl-CoA = N-hexadecanoyl-dopamine + CoA + H(+)</text>
        <dbReference type="Rhea" id="RHEA:51376"/>
        <dbReference type="ChEBI" id="CHEBI:15378"/>
        <dbReference type="ChEBI" id="CHEBI:57287"/>
        <dbReference type="ChEBI" id="CHEBI:57379"/>
        <dbReference type="ChEBI" id="CHEBI:59905"/>
        <dbReference type="ChEBI" id="CHEBI:134058"/>
    </reaction>
    <physiologicalReaction direction="left-to-right" evidence="12">
        <dbReference type="Rhea" id="RHEA:51377"/>
    </physiologicalReaction>
</comment>
<dbReference type="Gene3D" id="3.40.630.30">
    <property type="match status" value="1"/>
</dbReference>
<dbReference type="AlphaFoldDB" id="A0AAD8E9L1"/>
<dbReference type="EC" id="2.3.1.87" evidence="5"/>
<evidence type="ECO:0000313" key="15">
    <source>
        <dbReference type="Proteomes" id="UP001233999"/>
    </source>
</evidence>
<comment type="catalytic activity">
    <reaction evidence="13">
        <text>serotonin + acetyl-CoA = N-acetylserotonin + CoA + H(+)</text>
        <dbReference type="Rhea" id="RHEA:25217"/>
        <dbReference type="ChEBI" id="CHEBI:15378"/>
        <dbReference type="ChEBI" id="CHEBI:17697"/>
        <dbReference type="ChEBI" id="CHEBI:57287"/>
        <dbReference type="ChEBI" id="CHEBI:57288"/>
        <dbReference type="ChEBI" id="CHEBI:350546"/>
        <dbReference type="EC" id="2.3.1.87"/>
    </reaction>
    <physiologicalReaction direction="left-to-right" evidence="13">
        <dbReference type="Rhea" id="RHEA:25218"/>
    </physiologicalReaction>
</comment>
<keyword evidence="1" id="KW-0808">Transferase</keyword>
<evidence type="ECO:0000256" key="8">
    <source>
        <dbReference type="ARBA" id="ARBA00051284"/>
    </source>
</evidence>
<comment type="catalytic activity">
    <reaction evidence="11">
        <text>serotonin + hexadecanoyl-CoA = N-hexadecanoyl-serotonin + CoA + H(+)</text>
        <dbReference type="Rhea" id="RHEA:51384"/>
        <dbReference type="ChEBI" id="CHEBI:15378"/>
        <dbReference type="ChEBI" id="CHEBI:57287"/>
        <dbReference type="ChEBI" id="CHEBI:57379"/>
        <dbReference type="ChEBI" id="CHEBI:134059"/>
        <dbReference type="ChEBI" id="CHEBI:350546"/>
    </reaction>
    <physiologicalReaction direction="left-to-right" evidence="11">
        <dbReference type="Rhea" id="RHEA:51385"/>
    </physiologicalReaction>
</comment>
<dbReference type="Proteomes" id="UP001233999">
    <property type="component" value="Unassembled WGS sequence"/>
</dbReference>
<dbReference type="SUPFAM" id="SSF55729">
    <property type="entry name" value="Acyl-CoA N-acyltransferases (Nat)"/>
    <property type="match status" value="1"/>
</dbReference>
<organism evidence="14 15">
    <name type="scientific">Diploptera punctata</name>
    <name type="common">Pacific beetle cockroach</name>
    <dbReference type="NCBI Taxonomy" id="6984"/>
    <lineage>
        <taxon>Eukaryota</taxon>
        <taxon>Metazoa</taxon>
        <taxon>Ecdysozoa</taxon>
        <taxon>Arthropoda</taxon>
        <taxon>Hexapoda</taxon>
        <taxon>Insecta</taxon>
        <taxon>Pterygota</taxon>
        <taxon>Neoptera</taxon>
        <taxon>Polyneoptera</taxon>
        <taxon>Dictyoptera</taxon>
        <taxon>Blattodea</taxon>
        <taxon>Blaberoidea</taxon>
        <taxon>Blaberidae</taxon>
        <taxon>Diplopterinae</taxon>
        <taxon>Diploptera</taxon>
    </lineage>
</organism>
<comment type="pathway">
    <text evidence="3">Aromatic compound metabolism; melatonin biosynthesis; melatonin from serotonin: step 1/2.</text>
</comment>
<evidence type="ECO:0000256" key="1">
    <source>
        <dbReference type="ARBA" id="ARBA00022679"/>
    </source>
</evidence>
<comment type="catalytic activity">
    <reaction evidence="8">
        <text>serotonin + (5Z,8Z,11Z,14Z)-eicosatetraenoyl-CoA = N-[(5Z,8Z,11Z,14Z)-eicosatetraenoyl]-serotonin + CoA + H(+)</text>
        <dbReference type="Rhea" id="RHEA:51396"/>
        <dbReference type="ChEBI" id="CHEBI:15378"/>
        <dbReference type="ChEBI" id="CHEBI:57287"/>
        <dbReference type="ChEBI" id="CHEBI:57368"/>
        <dbReference type="ChEBI" id="CHEBI:132255"/>
        <dbReference type="ChEBI" id="CHEBI:350546"/>
    </reaction>
    <physiologicalReaction direction="left-to-right" evidence="8">
        <dbReference type="Rhea" id="RHEA:51397"/>
    </physiologicalReaction>
</comment>
<accession>A0AAD8E9L1</accession>
<comment type="catalytic activity">
    <reaction evidence="9">
        <text>dopamine + acetyl-CoA = N-acetyldopamine + CoA + H(+)</text>
        <dbReference type="Rhea" id="RHEA:51388"/>
        <dbReference type="ChEBI" id="CHEBI:15378"/>
        <dbReference type="ChEBI" id="CHEBI:57287"/>
        <dbReference type="ChEBI" id="CHEBI:57288"/>
        <dbReference type="ChEBI" id="CHEBI:59905"/>
        <dbReference type="ChEBI" id="CHEBI:125678"/>
    </reaction>
    <physiologicalReaction direction="left-to-right" evidence="9">
        <dbReference type="Rhea" id="RHEA:51389"/>
    </physiologicalReaction>
</comment>
<dbReference type="GO" id="GO:0004059">
    <property type="term" value="F:aralkylamine N-acetyltransferase activity"/>
    <property type="evidence" value="ECO:0007669"/>
    <property type="project" value="UniProtKB-EC"/>
</dbReference>
<dbReference type="CDD" id="cd04301">
    <property type="entry name" value="NAT_SF"/>
    <property type="match status" value="1"/>
</dbReference>
<evidence type="ECO:0000256" key="13">
    <source>
        <dbReference type="ARBA" id="ARBA00052491"/>
    </source>
</evidence>
<evidence type="ECO:0000256" key="4">
    <source>
        <dbReference type="ARBA" id="ARBA00038182"/>
    </source>
</evidence>
<proteinExistence type="inferred from homology"/>
<dbReference type="PANTHER" id="PTHR20905">
    <property type="entry name" value="N-ACETYLTRANSFERASE-RELATED"/>
    <property type="match status" value="1"/>
</dbReference>
<sequence>MQFRIIKARIHDRIRVLDFLRQNFYNEEPLNAAMNNESNNLSKADEEHTLELLQEDMSLLAVNDDEDLIGICLSGLVTNKEAETMEGLADTCSCERFSKLLHFLAYVEQQSNIWTKSGVTCGLSVQALAVTQAARGYGVGRALLETTRQLAKDEGYSLFRVDCSSYFSARLAEEIGMECVFSLPFSQYKDKDGCQVFKVKSPNNHMKIYIQKLV</sequence>
<evidence type="ECO:0000256" key="10">
    <source>
        <dbReference type="ARBA" id="ARBA00051823"/>
    </source>
</evidence>